<feature type="region of interest" description="Disordered" evidence="1">
    <location>
        <begin position="193"/>
        <end position="231"/>
    </location>
</feature>
<accession>A0A1M2VA73</accession>
<keyword evidence="2" id="KW-0812">Transmembrane</keyword>
<dbReference type="EMBL" id="MNAD01001539">
    <property type="protein sequence ID" value="OJT04504.1"/>
    <property type="molecule type" value="Genomic_DNA"/>
</dbReference>
<comment type="caution">
    <text evidence="4">The sequence shown here is derived from an EMBL/GenBank/DDBJ whole genome shotgun (WGS) entry which is preliminary data.</text>
</comment>
<name>A0A1M2VA73_TRAPU</name>
<keyword evidence="2" id="KW-0472">Membrane</keyword>
<feature type="compositionally biased region" description="Low complexity" evidence="1">
    <location>
        <begin position="199"/>
        <end position="208"/>
    </location>
</feature>
<organism evidence="4 5">
    <name type="scientific">Trametes pubescens</name>
    <name type="common">White-rot fungus</name>
    <dbReference type="NCBI Taxonomy" id="154538"/>
    <lineage>
        <taxon>Eukaryota</taxon>
        <taxon>Fungi</taxon>
        <taxon>Dikarya</taxon>
        <taxon>Basidiomycota</taxon>
        <taxon>Agaricomycotina</taxon>
        <taxon>Agaricomycetes</taxon>
        <taxon>Polyporales</taxon>
        <taxon>Polyporaceae</taxon>
        <taxon>Trametes</taxon>
    </lineage>
</organism>
<evidence type="ECO:0000313" key="4">
    <source>
        <dbReference type="EMBL" id="OJT04504.1"/>
    </source>
</evidence>
<keyword evidence="5" id="KW-1185">Reference proteome</keyword>
<reference evidence="4 5" key="1">
    <citation type="submission" date="2016-10" db="EMBL/GenBank/DDBJ databases">
        <title>Genome sequence of the basidiomycete white-rot fungus Trametes pubescens.</title>
        <authorList>
            <person name="Makela M.R."/>
            <person name="Granchi Z."/>
            <person name="Peng M."/>
            <person name="De Vries R.P."/>
            <person name="Grigoriev I."/>
            <person name="Riley R."/>
            <person name="Hilden K."/>
        </authorList>
    </citation>
    <scope>NUCLEOTIDE SEQUENCE [LARGE SCALE GENOMIC DNA]</scope>
    <source>
        <strain evidence="4 5">FBCC735</strain>
    </source>
</reference>
<dbReference type="Proteomes" id="UP000184267">
    <property type="component" value="Unassembled WGS sequence"/>
</dbReference>
<sequence length="419" mass="45405">MKRITHLRFLPLLAPLVTAILVNRTIDDKYGDSVTGVVPTYGPTDHSWADGSVCHTCNVYPSGGPKSGAGAQVNVSRMFYGTWHDCTYEAVGPLQTITMSFVGQAVYVFHLVANELKETTTVTSLSFIIDNEEVGHFDHTPDPAAPQFLYRVPVYVNSSLLHANHTLTIRPRGAPDKSLILFDYVAYTVDEPASPAPPDGTSSSPTDPYISTLSASSQTPGSLPSTSGTPAPTLRSRAIIGGLAGGLVLSVILLTLALVTIRRERMRRTRDATRQTDTAQTVPSGADVLPAARRAAHIPSVSLTHASTLPPTYRSRRTSCTSEDLSCAATRPDSRFARALSDTSKQDPLPPIERHAARVWLFEKITGGPRSEQRQVTADCEVPDRPRVEQQPIDAPPAASMLSTPMRSRELRSQLSTRK</sequence>
<feature type="region of interest" description="Disordered" evidence="1">
    <location>
        <begin position="368"/>
        <end position="419"/>
    </location>
</feature>
<feature type="signal peptide" evidence="3">
    <location>
        <begin position="1"/>
        <end position="19"/>
    </location>
</feature>
<evidence type="ECO:0000256" key="2">
    <source>
        <dbReference type="SAM" id="Phobius"/>
    </source>
</evidence>
<gene>
    <name evidence="4" type="ORF">TRAPUB_4774</name>
</gene>
<feature type="chain" id="PRO_5012544323" evidence="3">
    <location>
        <begin position="20"/>
        <end position="419"/>
    </location>
</feature>
<keyword evidence="2" id="KW-1133">Transmembrane helix</keyword>
<dbReference type="OMA" id="TCNVYPS"/>
<evidence type="ECO:0000256" key="1">
    <source>
        <dbReference type="SAM" id="MobiDB-lite"/>
    </source>
</evidence>
<keyword evidence="3" id="KW-0732">Signal</keyword>
<feature type="compositionally biased region" description="Polar residues" evidence="1">
    <location>
        <begin position="209"/>
        <end position="230"/>
    </location>
</feature>
<evidence type="ECO:0000313" key="5">
    <source>
        <dbReference type="Proteomes" id="UP000184267"/>
    </source>
</evidence>
<dbReference type="OrthoDB" id="3270641at2759"/>
<feature type="transmembrane region" description="Helical" evidence="2">
    <location>
        <begin position="239"/>
        <end position="261"/>
    </location>
</feature>
<protein>
    <submittedName>
        <fullName evidence="4">Uncharacterized protein</fullName>
    </submittedName>
</protein>
<dbReference type="AlphaFoldDB" id="A0A1M2VA73"/>
<proteinExistence type="predicted"/>
<evidence type="ECO:0000256" key="3">
    <source>
        <dbReference type="SAM" id="SignalP"/>
    </source>
</evidence>